<dbReference type="GO" id="GO:0006886">
    <property type="term" value="P:intracellular protein transport"/>
    <property type="evidence" value="ECO:0007669"/>
    <property type="project" value="TreeGrafter"/>
</dbReference>
<reference evidence="15" key="2">
    <citation type="submission" date="2015-01" db="EMBL/GenBank/DDBJ databases">
        <title>Evolutionary Origins and Diversification of the Mycorrhizal Mutualists.</title>
        <authorList>
            <consortium name="DOE Joint Genome Institute"/>
            <consortium name="Mycorrhizal Genomics Consortium"/>
            <person name="Kohler A."/>
            <person name="Kuo A."/>
            <person name="Nagy L.G."/>
            <person name="Floudas D."/>
            <person name="Copeland A."/>
            <person name="Barry K.W."/>
            <person name="Cichocki N."/>
            <person name="Veneault-Fourrey C."/>
            <person name="LaButti K."/>
            <person name="Lindquist E.A."/>
            <person name="Lipzen A."/>
            <person name="Lundell T."/>
            <person name="Morin E."/>
            <person name="Murat C."/>
            <person name="Riley R."/>
            <person name="Ohm R."/>
            <person name="Sun H."/>
            <person name="Tunlid A."/>
            <person name="Henrissat B."/>
            <person name="Grigoriev I.V."/>
            <person name="Hibbett D.S."/>
            <person name="Martin F."/>
        </authorList>
    </citation>
    <scope>NUCLEOTIDE SEQUENCE [LARGE SCALE GENOMIC DNA]</scope>
    <source>
        <strain evidence="15">MAFF 305830</strain>
    </source>
</reference>
<keyword evidence="4 12" id="KW-0813">Transport</keyword>
<name>A0A0C2XUI0_SERVB</name>
<dbReference type="InterPro" id="IPR011012">
    <property type="entry name" value="Longin-like_dom_sf"/>
</dbReference>
<dbReference type="STRING" id="933852.A0A0C2XUI0"/>
<dbReference type="PANTHER" id="PTHR11043:SF0">
    <property type="entry name" value="COATOMER SUBUNIT ZETA"/>
    <property type="match status" value="1"/>
</dbReference>
<evidence type="ECO:0000256" key="4">
    <source>
        <dbReference type="ARBA" id="ARBA00022448"/>
    </source>
</evidence>
<gene>
    <name evidence="14" type="ORF">M408DRAFT_14805</name>
</gene>
<evidence type="ECO:0000259" key="13">
    <source>
        <dbReference type="Pfam" id="PF01217"/>
    </source>
</evidence>
<dbReference type="FunFam" id="3.30.450.60:FF:000013">
    <property type="entry name" value="Coatomer subunit zeta"/>
    <property type="match status" value="1"/>
</dbReference>
<evidence type="ECO:0000256" key="11">
    <source>
        <dbReference type="ARBA" id="ARBA00045555"/>
    </source>
</evidence>
<dbReference type="Gene3D" id="3.30.450.60">
    <property type="match status" value="1"/>
</dbReference>
<evidence type="ECO:0000256" key="9">
    <source>
        <dbReference type="ARBA" id="ARBA00023136"/>
    </source>
</evidence>
<dbReference type="InterPro" id="IPR022775">
    <property type="entry name" value="AP_mu_sigma_su"/>
</dbReference>
<dbReference type="EMBL" id="KN824280">
    <property type="protein sequence ID" value="KIM32532.1"/>
    <property type="molecule type" value="Genomic_DNA"/>
</dbReference>
<dbReference type="Pfam" id="PF01217">
    <property type="entry name" value="Clat_adaptor_s"/>
    <property type="match status" value="1"/>
</dbReference>
<dbReference type="SUPFAM" id="SSF64356">
    <property type="entry name" value="SNARE-like"/>
    <property type="match status" value="1"/>
</dbReference>
<dbReference type="GO" id="GO:0006890">
    <property type="term" value="P:retrograde vesicle-mediated transport, Golgi to endoplasmic reticulum"/>
    <property type="evidence" value="ECO:0007669"/>
    <property type="project" value="UniProtKB-UniRule"/>
</dbReference>
<dbReference type="GO" id="GO:0006891">
    <property type="term" value="P:intra-Golgi vesicle-mediated transport"/>
    <property type="evidence" value="ECO:0007669"/>
    <property type="project" value="TreeGrafter"/>
</dbReference>
<dbReference type="InterPro" id="IPR039652">
    <property type="entry name" value="Coatomer_zeta"/>
</dbReference>
<evidence type="ECO:0000256" key="10">
    <source>
        <dbReference type="ARBA" id="ARBA00023329"/>
    </source>
</evidence>
<evidence type="ECO:0000256" key="3">
    <source>
        <dbReference type="ARBA" id="ARBA00011775"/>
    </source>
</evidence>
<evidence type="ECO:0000313" key="15">
    <source>
        <dbReference type="Proteomes" id="UP000054097"/>
    </source>
</evidence>
<dbReference type="GO" id="GO:0030126">
    <property type="term" value="C:COPI vesicle coat"/>
    <property type="evidence" value="ECO:0007669"/>
    <property type="project" value="UniProtKB-UniRule"/>
</dbReference>
<proteinExistence type="inferred from homology"/>
<keyword evidence="8 12" id="KW-0333">Golgi apparatus</keyword>
<dbReference type="Proteomes" id="UP000054097">
    <property type="component" value="Unassembled WGS sequence"/>
</dbReference>
<evidence type="ECO:0000256" key="5">
    <source>
        <dbReference type="ARBA" id="ARBA00022490"/>
    </source>
</evidence>
<comment type="function">
    <text evidence="11">The coatomer is a cytosolic protein complex that binds to dilysine motifs and reversibly associates with Golgi non-clathrin-coated vesicles, which further mediate biosynthetic protein transport from the ER, via the Golgi up to the trans Golgi network. Coatomer complex is required for budding from Golgi membranes, and is essential for the retrograde Golgi-to-ER transport of dilysine-tagged proteins. The zeta subunit may be involved in regulating the coat assembly and, hence, the rate of biosynthetic protein transport due to its association-dissociation properties with the coatomer complex.</text>
</comment>
<reference evidence="14 15" key="1">
    <citation type="submission" date="2014-04" db="EMBL/GenBank/DDBJ databases">
        <authorList>
            <consortium name="DOE Joint Genome Institute"/>
            <person name="Kuo A."/>
            <person name="Zuccaro A."/>
            <person name="Kohler A."/>
            <person name="Nagy L.G."/>
            <person name="Floudas D."/>
            <person name="Copeland A."/>
            <person name="Barry K.W."/>
            <person name="Cichocki N."/>
            <person name="Veneault-Fourrey C."/>
            <person name="LaButti K."/>
            <person name="Lindquist E.A."/>
            <person name="Lipzen A."/>
            <person name="Lundell T."/>
            <person name="Morin E."/>
            <person name="Murat C."/>
            <person name="Sun H."/>
            <person name="Tunlid A."/>
            <person name="Henrissat B."/>
            <person name="Grigoriev I.V."/>
            <person name="Hibbett D.S."/>
            <person name="Martin F."/>
            <person name="Nordberg H.P."/>
            <person name="Cantor M.N."/>
            <person name="Hua S.X."/>
        </authorList>
    </citation>
    <scope>NUCLEOTIDE SEQUENCE [LARGE SCALE GENOMIC DNA]</scope>
    <source>
        <strain evidence="14 15">MAFF 305830</strain>
    </source>
</reference>
<keyword evidence="5 12" id="KW-0963">Cytoplasm</keyword>
<evidence type="ECO:0000256" key="7">
    <source>
        <dbReference type="ARBA" id="ARBA00022927"/>
    </source>
</evidence>
<keyword evidence="10 12" id="KW-0968">Cytoplasmic vesicle</keyword>
<organism evidence="14 15">
    <name type="scientific">Serendipita vermifera MAFF 305830</name>
    <dbReference type="NCBI Taxonomy" id="933852"/>
    <lineage>
        <taxon>Eukaryota</taxon>
        <taxon>Fungi</taxon>
        <taxon>Dikarya</taxon>
        <taxon>Basidiomycota</taxon>
        <taxon>Agaricomycotina</taxon>
        <taxon>Agaricomycetes</taxon>
        <taxon>Sebacinales</taxon>
        <taxon>Serendipitaceae</taxon>
        <taxon>Serendipita</taxon>
    </lineage>
</organism>
<evidence type="ECO:0000256" key="8">
    <source>
        <dbReference type="ARBA" id="ARBA00023034"/>
    </source>
</evidence>
<feature type="domain" description="AP complex mu/sigma subunit" evidence="13">
    <location>
        <begin position="8"/>
        <end position="155"/>
    </location>
</feature>
<comment type="subunit">
    <text evidence="3 12">Oligomeric complex that consists of at least the alpha, beta, beta', gamma, delta, epsilon and zeta subunits.</text>
</comment>
<accession>A0A0C2XUI0</accession>
<keyword evidence="6 12" id="KW-0931">ER-Golgi transport</keyword>
<dbReference type="PANTHER" id="PTHR11043">
    <property type="entry name" value="ZETA-COAT PROTEIN"/>
    <property type="match status" value="1"/>
</dbReference>
<dbReference type="GO" id="GO:0000139">
    <property type="term" value="C:Golgi membrane"/>
    <property type="evidence" value="ECO:0007669"/>
    <property type="project" value="UniProtKB-SubCell"/>
</dbReference>
<evidence type="ECO:0000256" key="2">
    <source>
        <dbReference type="ARBA" id="ARBA00006972"/>
    </source>
</evidence>
<dbReference type="OrthoDB" id="10249988at2759"/>
<dbReference type="CDD" id="cd14829">
    <property type="entry name" value="Zeta-COP"/>
    <property type="match status" value="1"/>
</dbReference>
<comment type="similarity">
    <text evidence="2 12">Belongs to the adaptor complexes small subunit family.</text>
</comment>
<keyword evidence="9 12" id="KW-0472">Membrane</keyword>
<evidence type="ECO:0000256" key="1">
    <source>
        <dbReference type="ARBA" id="ARBA00004255"/>
    </source>
</evidence>
<comment type="subcellular location">
    <subcellularLocation>
        <location evidence="12">Cytoplasm</location>
    </subcellularLocation>
    <subcellularLocation>
        <location evidence="1 12">Golgi apparatus membrane</location>
        <topology evidence="1 12">Peripheral membrane protein</topology>
        <orientation evidence="1 12">Cytoplasmic side</orientation>
    </subcellularLocation>
    <subcellularLocation>
        <location evidence="12">Cytoplasmic vesicle</location>
        <location evidence="12">COPI-coated vesicle membrane</location>
        <topology evidence="12">Peripheral membrane protein</topology>
        <orientation evidence="12">Cytoplasmic side</orientation>
    </subcellularLocation>
</comment>
<evidence type="ECO:0000256" key="12">
    <source>
        <dbReference type="RuleBase" id="RU366053"/>
    </source>
</evidence>
<keyword evidence="15" id="KW-1185">Reference proteome</keyword>
<sequence length="189" mass="21431">MNLSLYSVAAFLIMDTDGNRVMAKYYRPKHNPLTNPLPDTKQLLNLKEQKAFEKGLWEKTKKPGGDVVIYDSYLALYKHSLDLIIYVIGPQTENELMLNAALNAYIDAVSMLLRNQFEKRSVLENLDLVLLCLDETIDEGIIVETDSVAIASRVSKPRADTSDIVINEQTIMSAYQSVRERMQRGLGQF</sequence>
<evidence type="ECO:0000256" key="6">
    <source>
        <dbReference type="ARBA" id="ARBA00022892"/>
    </source>
</evidence>
<dbReference type="HOGENOM" id="CLU_086803_0_0_1"/>
<dbReference type="AlphaFoldDB" id="A0A0C2XUI0"/>
<protein>
    <recommendedName>
        <fullName evidence="12">Coatomer subunit zeta</fullName>
    </recommendedName>
</protein>
<keyword evidence="7 12" id="KW-0653">Protein transport</keyword>
<evidence type="ECO:0000313" key="14">
    <source>
        <dbReference type="EMBL" id="KIM32532.1"/>
    </source>
</evidence>